<gene>
    <name evidence="1" type="ORF">ABZ510_22585</name>
</gene>
<organism evidence="1 2">
    <name type="scientific">Nocardia rhamnosiphila</name>
    <dbReference type="NCBI Taxonomy" id="426716"/>
    <lineage>
        <taxon>Bacteria</taxon>
        <taxon>Bacillati</taxon>
        <taxon>Actinomycetota</taxon>
        <taxon>Actinomycetes</taxon>
        <taxon>Mycobacteriales</taxon>
        <taxon>Nocardiaceae</taxon>
        <taxon>Nocardia</taxon>
    </lineage>
</organism>
<sequence>MSGSLDEVWRTVRGVLGTAARDTGAAVSAWPARVSDGLDEVAARAAQADVAIVPGPTITSLELSGLGTAPRPSTYTTGRDLLDELDYTALRRARGTGTLGSSPTFEEIQRLQGFDGPLTIATANEVDAAVATGGKELFRGFEEERYIDAFITGPVRAPPEPERMPHR</sequence>
<dbReference type="EMBL" id="JBEYBF010000016">
    <property type="protein sequence ID" value="MEU1954643.1"/>
    <property type="molecule type" value="Genomic_DNA"/>
</dbReference>
<dbReference type="RefSeq" id="WP_356957648.1">
    <property type="nucleotide sequence ID" value="NZ_JBEYBD010000010.1"/>
</dbReference>
<evidence type="ECO:0000313" key="2">
    <source>
        <dbReference type="Proteomes" id="UP001550628"/>
    </source>
</evidence>
<keyword evidence="2" id="KW-1185">Reference proteome</keyword>
<accession>A0ABV2WUT6</accession>
<comment type="caution">
    <text evidence="1">The sequence shown here is derived from an EMBL/GenBank/DDBJ whole genome shotgun (WGS) entry which is preliminary data.</text>
</comment>
<reference evidence="1 2" key="1">
    <citation type="submission" date="2024-06" db="EMBL/GenBank/DDBJ databases">
        <title>The Natural Products Discovery Center: Release of the First 8490 Sequenced Strains for Exploring Actinobacteria Biosynthetic Diversity.</title>
        <authorList>
            <person name="Kalkreuter E."/>
            <person name="Kautsar S.A."/>
            <person name="Yang D."/>
            <person name="Bader C.D."/>
            <person name="Teijaro C.N."/>
            <person name="Fluegel L."/>
            <person name="Davis C.M."/>
            <person name="Simpson J.R."/>
            <person name="Lauterbach L."/>
            <person name="Steele A.D."/>
            <person name="Gui C."/>
            <person name="Meng S."/>
            <person name="Li G."/>
            <person name="Viehrig K."/>
            <person name="Ye F."/>
            <person name="Su P."/>
            <person name="Kiefer A.F."/>
            <person name="Nichols A."/>
            <person name="Cepeda A.J."/>
            <person name="Yan W."/>
            <person name="Fan B."/>
            <person name="Jiang Y."/>
            <person name="Adhikari A."/>
            <person name="Zheng C.-J."/>
            <person name="Schuster L."/>
            <person name="Cowan T.M."/>
            <person name="Smanski M.J."/>
            <person name="Chevrette M.G."/>
            <person name="De Carvalho L.P.S."/>
            <person name="Shen B."/>
        </authorList>
    </citation>
    <scope>NUCLEOTIDE SEQUENCE [LARGE SCALE GENOMIC DNA]</scope>
    <source>
        <strain evidence="1 2">NPDC019708</strain>
    </source>
</reference>
<name>A0ABV2WUT6_9NOCA</name>
<evidence type="ECO:0000313" key="1">
    <source>
        <dbReference type="EMBL" id="MEU1954643.1"/>
    </source>
</evidence>
<proteinExistence type="predicted"/>
<protein>
    <submittedName>
        <fullName evidence="1">Uncharacterized protein</fullName>
    </submittedName>
</protein>
<dbReference type="Proteomes" id="UP001550628">
    <property type="component" value="Unassembled WGS sequence"/>
</dbReference>